<evidence type="ECO:0000313" key="4">
    <source>
        <dbReference type="EMBL" id="THW80252.1"/>
    </source>
</evidence>
<evidence type="ECO:0000313" key="3">
    <source>
        <dbReference type="EMBL" id="THW18183.1"/>
    </source>
</evidence>
<comment type="caution">
    <text evidence="4">The sequence shown here is derived from an EMBL/GenBank/DDBJ whole genome shotgun (WGS) entry which is preliminary data.</text>
</comment>
<feature type="compositionally biased region" description="Pro residues" evidence="1">
    <location>
        <begin position="163"/>
        <end position="173"/>
    </location>
</feature>
<dbReference type="Proteomes" id="UP000308014">
    <property type="component" value="Unassembled WGS sequence"/>
</dbReference>
<keyword evidence="2" id="KW-1133">Transmembrane helix</keyword>
<proteinExistence type="predicted"/>
<accession>A0A4S9LPU8</accession>
<dbReference type="EMBL" id="QZAO01000007">
    <property type="protein sequence ID" value="THW80252.1"/>
    <property type="molecule type" value="Genomic_DNA"/>
</dbReference>
<gene>
    <name evidence="4" type="ORF">D6D19_00589</name>
    <name evidence="3" type="ORF">D6D24_03509</name>
</gene>
<reference evidence="5 6" key="1">
    <citation type="submission" date="2018-10" db="EMBL/GenBank/DDBJ databases">
        <title>Fifty Aureobasidium pullulans genomes reveal a recombining polyextremotolerant generalist.</title>
        <authorList>
            <person name="Gostincar C."/>
            <person name="Turk M."/>
            <person name="Zajc J."/>
            <person name="Gunde-Cimerman N."/>
        </authorList>
    </citation>
    <scope>NUCLEOTIDE SEQUENCE [LARGE SCALE GENOMIC DNA]</scope>
    <source>
        <strain evidence="4 6">EXF-10659</strain>
        <strain evidence="3 5">EXF-11318</strain>
    </source>
</reference>
<keyword evidence="2" id="KW-0812">Transmembrane</keyword>
<feature type="compositionally biased region" description="Polar residues" evidence="1">
    <location>
        <begin position="20"/>
        <end position="56"/>
    </location>
</feature>
<sequence length="299" mass="32160">MYRTQPKSATSPPVAAATKPETTTQPNSAPYSQSTNHRTTASVSNPQTINQQPKSSGTTNFLLSAGVLLLIAHMIMGAAIADYLSDARNSLKGFNEVVQTTTITTTKVQYVTSVDWRAPYVTKTAYGVTKVEAGKTVTETVLPTEALKRRRRDGEVMKTTLPPTVPSNPPPRPQSSATRPQSSNTKTYPPPHTTPLEMPKSGGCSGLKGILIILSFGGLAMLCIYAVISNVAVSNALEEFNEAKDMWMVTQTWHVAATATETVVATVLPTDVKVEVDGKRRASSNGRQGRRPRVMVSDV</sequence>
<dbReference type="EMBL" id="QZAJ01000091">
    <property type="protein sequence ID" value="THW18183.1"/>
    <property type="molecule type" value="Genomic_DNA"/>
</dbReference>
<feature type="region of interest" description="Disordered" evidence="1">
    <location>
        <begin position="143"/>
        <end position="200"/>
    </location>
</feature>
<protein>
    <submittedName>
        <fullName evidence="4">Uncharacterized protein</fullName>
    </submittedName>
</protein>
<feature type="compositionally biased region" description="Polar residues" evidence="1">
    <location>
        <begin position="177"/>
        <end position="187"/>
    </location>
</feature>
<evidence type="ECO:0000313" key="5">
    <source>
        <dbReference type="Proteomes" id="UP000308014"/>
    </source>
</evidence>
<dbReference type="AlphaFoldDB" id="A0A4S9LPU8"/>
<evidence type="ECO:0000313" key="6">
    <source>
        <dbReference type="Proteomes" id="UP000308802"/>
    </source>
</evidence>
<evidence type="ECO:0000256" key="2">
    <source>
        <dbReference type="SAM" id="Phobius"/>
    </source>
</evidence>
<feature type="compositionally biased region" description="Polar residues" evidence="1">
    <location>
        <begin position="1"/>
        <end position="11"/>
    </location>
</feature>
<feature type="region of interest" description="Disordered" evidence="1">
    <location>
        <begin position="1"/>
        <end position="56"/>
    </location>
</feature>
<feature type="region of interest" description="Disordered" evidence="1">
    <location>
        <begin position="278"/>
        <end position="299"/>
    </location>
</feature>
<feature type="transmembrane region" description="Helical" evidence="2">
    <location>
        <begin position="61"/>
        <end position="84"/>
    </location>
</feature>
<evidence type="ECO:0000256" key="1">
    <source>
        <dbReference type="SAM" id="MobiDB-lite"/>
    </source>
</evidence>
<dbReference type="Proteomes" id="UP000308802">
    <property type="component" value="Unassembled WGS sequence"/>
</dbReference>
<keyword evidence="2" id="KW-0472">Membrane</keyword>
<organism evidence="4 6">
    <name type="scientific">Aureobasidium pullulans</name>
    <name type="common">Black yeast</name>
    <name type="synonym">Pullularia pullulans</name>
    <dbReference type="NCBI Taxonomy" id="5580"/>
    <lineage>
        <taxon>Eukaryota</taxon>
        <taxon>Fungi</taxon>
        <taxon>Dikarya</taxon>
        <taxon>Ascomycota</taxon>
        <taxon>Pezizomycotina</taxon>
        <taxon>Dothideomycetes</taxon>
        <taxon>Dothideomycetidae</taxon>
        <taxon>Dothideales</taxon>
        <taxon>Saccotheciaceae</taxon>
        <taxon>Aureobasidium</taxon>
    </lineage>
</organism>
<name>A0A4S9LPU8_AURPU</name>
<feature type="transmembrane region" description="Helical" evidence="2">
    <location>
        <begin position="209"/>
        <end position="228"/>
    </location>
</feature>